<dbReference type="InterPro" id="IPR036875">
    <property type="entry name" value="Znf_CCHC_sf"/>
</dbReference>
<dbReference type="InterPro" id="IPR001995">
    <property type="entry name" value="Peptidase_A2_cat"/>
</dbReference>
<feature type="domain" description="Peptidase A2" evidence="23">
    <location>
        <begin position="547"/>
        <end position="617"/>
    </location>
</feature>
<evidence type="ECO:0000256" key="13">
    <source>
        <dbReference type="ARBA" id="ARBA00022833"/>
    </source>
</evidence>
<keyword evidence="9" id="KW-0519">Myristate</keyword>
<dbReference type="FunFam" id="3.30.70.270:FF:000020">
    <property type="entry name" value="Transposon Tf2-6 polyprotein-like Protein"/>
    <property type="match status" value="1"/>
</dbReference>
<dbReference type="Gene3D" id="3.30.420.10">
    <property type="entry name" value="Ribonuclease H-like superfamily/Ribonuclease H"/>
    <property type="match status" value="1"/>
</dbReference>
<dbReference type="InterPro" id="IPR036397">
    <property type="entry name" value="RNaseH_sf"/>
</dbReference>
<evidence type="ECO:0000256" key="20">
    <source>
        <dbReference type="PROSITE-ProRule" id="PRU00047"/>
    </source>
</evidence>
<dbReference type="GO" id="GO:0003677">
    <property type="term" value="F:DNA binding"/>
    <property type="evidence" value="ECO:0007669"/>
    <property type="project" value="UniProtKB-KW"/>
</dbReference>
<comment type="cofactor">
    <cofactor evidence="1">
        <name>Mg(2+)</name>
        <dbReference type="ChEBI" id="CHEBI:18420"/>
    </cofactor>
</comment>
<dbReference type="SUPFAM" id="SSF53098">
    <property type="entry name" value="Ribonuclease H-like"/>
    <property type="match status" value="1"/>
</dbReference>
<dbReference type="SUPFAM" id="SSF47943">
    <property type="entry name" value="Retrovirus capsid protein, N-terminal core domain"/>
    <property type="match status" value="1"/>
</dbReference>
<keyword evidence="16" id="KW-0548">Nucleotidyltransferase</keyword>
<evidence type="ECO:0000256" key="18">
    <source>
        <dbReference type="ARBA" id="ARBA00023136"/>
    </source>
</evidence>
<dbReference type="Pfam" id="PF00665">
    <property type="entry name" value="rve"/>
    <property type="match status" value="1"/>
</dbReference>
<comment type="function">
    <text evidence="2">Forms the spherical core of the virion that encapsulates the genomic RNA-nucleocapsid complex.</text>
</comment>
<evidence type="ECO:0000256" key="11">
    <source>
        <dbReference type="ARBA" id="ARBA00022771"/>
    </source>
</evidence>
<keyword evidence="16" id="KW-0808">Transferase</keyword>
<dbReference type="PROSITE" id="PS50175">
    <property type="entry name" value="ASP_PROT_RETROV"/>
    <property type="match status" value="1"/>
</dbReference>
<feature type="region of interest" description="Disordered" evidence="21">
    <location>
        <begin position="420"/>
        <end position="489"/>
    </location>
</feature>
<evidence type="ECO:0000256" key="17">
    <source>
        <dbReference type="ARBA" id="ARBA00023125"/>
    </source>
</evidence>
<dbReference type="GO" id="GO:0003964">
    <property type="term" value="F:RNA-directed DNA polymerase activity"/>
    <property type="evidence" value="ECO:0007669"/>
    <property type="project" value="UniProtKB-KW"/>
</dbReference>
<keyword evidence="19" id="KW-0449">Lipoprotein</keyword>
<dbReference type="SUPFAM" id="SSF47836">
    <property type="entry name" value="Retroviral matrix proteins"/>
    <property type="match status" value="1"/>
</dbReference>
<dbReference type="Pfam" id="PF01140">
    <property type="entry name" value="Gag_MA"/>
    <property type="match status" value="1"/>
</dbReference>
<evidence type="ECO:0000256" key="7">
    <source>
        <dbReference type="ARBA" id="ARBA00022553"/>
    </source>
</evidence>
<dbReference type="CDD" id="cd06095">
    <property type="entry name" value="RP_RTVL_H_like"/>
    <property type="match status" value="1"/>
</dbReference>
<keyword evidence="7" id="KW-0597">Phosphoprotein</keyword>
<evidence type="ECO:0000259" key="23">
    <source>
        <dbReference type="PROSITE" id="PS50175"/>
    </source>
</evidence>
<dbReference type="SUPFAM" id="SSF56672">
    <property type="entry name" value="DNA/RNA polymerases"/>
    <property type="match status" value="1"/>
</dbReference>
<evidence type="ECO:0000259" key="24">
    <source>
        <dbReference type="PROSITE" id="PS50878"/>
    </source>
</evidence>
<keyword evidence="6" id="KW-1032">Host cell membrane</keyword>
<dbReference type="Gene3D" id="2.40.70.10">
    <property type="entry name" value="Acid Proteases"/>
    <property type="match status" value="1"/>
</dbReference>
<dbReference type="Gene3D" id="1.10.150.180">
    <property type="entry name" value="Gamma-retroviral matrix domain"/>
    <property type="match status" value="1"/>
</dbReference>
<feature type="region of interest" description="Disordered" evidence="21">
    <location>
        <begin position="97"/>
        <end position="204"/>
    </location>
</feature>
<dbReference type="Pfam" id="PF00078">
    <property type="entry name" value="RVT_1"/>
    <property type="match status" value="1"/>
</dbReference>
<protein>
    <submittedName>
        <fullName evidence="26">Putative gag-pol polyprotein</fullName>
    </submittedName>
</protein>
<evidence type="ECO:0000256" key="2">
    <source>
        <dbReference type="ARBA" id="ARBA00002845"/>
    </source>
</evidence>
<dbReference type="SUPFAM" id="SSF57756">
    <property type="entry name" value="Retrovirus zinc finger-like domains"/>
    <property type="match status" value="1"/>
</dbReference>
<dbReference type="InterPro" id="IPR043128">
    <property type="entry name" value="Rev_trsase/Diguanyl_cyclase"/>
</dbReference>
<name>B3VQ65_PIG</name>
<evidence type="ECO:0000256" key="15">
    <source>
        <dbReference type="ARBA" id="ARBA00022870"/>
    </source>
</evidence>
<dbReference type="GO" id="GO:0019068">
    <property type="term" value="P:virion assembly"/>
    <property type="evidence" value="ECO:0007669"/>
    <property type="project" value="InterPro"/>
</dbReference>
<keyword evidence="17" id="KW-0238">DNA-binding</keyword>
<organism evidence="26">
    <name type="scientific">Sus scrofa</name>
    <name type="common">Pig</name>
    <dbReference type="NCBI Taxonomy" id="9823"/>
    <lineage>
        <taxon>Eukaryota</taxon>
        <taxon>Metazoa</taxon>
        <taxon>Chordata</taxon>
        <taxon>Craniata</taxon>
        <taxon>Vertebrata</taxon>
        <taxon>Euteleostomi</taxon>
        <taxon>Mammalia</taxon>
        <taxon>Eutheria</taxon>
        <taxon>Laurasiatheria</taxon>
        <taxon>Artiodactyla</taxon>
        <taxon>Suina</taxon>
        <taxon>Suidae</taxon>
        <taxon>Sus</taxon>
    </lineage>
</organism>
<keyword evidence="11 20" id="KW-0863">Zinc-finger</keyword>
<dbReference type="InterPro" id="IPR000840">
    <property type="entry name" value="G_retro_matrix"/>
</dbReference>
<comment type="similarity">
    <text evidence="5">Belongs to the beta type-B retroviral polymerase family. HERV class-II K(HML-2) pol subfamily.</text>
</comment>
<dbReference type="Gene3D" id="4.10.60.10">
    <property type="entry name" value="Zinc finger, CCHC-type"/>
    <property type="match status" value="1"/>
</dbReference>
<evidence type="ECO:0000256" key="5">
    <source>
        <dbReference type="ARBA" id="ARBA00010879"/>
    </source>
</evidence>
<feature type="domain" description="CCHC-type" evidence="22">
    <location>
        <begin position="493"/>
        <end position="508"/>
    </location>
</feature>
<comment type="subcellular location">
    <subcellularLocation>
        <location evidence="3">Host cell membrane</location>
    </subcellularLocation>
    <subcellularLocation>
        <location evidence="4">Virion</location>
    </subcellularLocation>
</comment>
<evidence type="ECO:0000256" key="21">
    <source>
        <dbReference type="SAM" id="MobiDB-lite"/>
    </source>
</evidence>
<evidence type="ECO:0000256" key="16">
    <source>
        <dbReference type="ARBA" id="ARBA00022918"/>
    </source>
</evidence>
<dbReference type="GO" id="GO:0015074">
    <property type="term" value="P:DNA integration"/>
    <property type="evidence" value="ECO:0007669"/>
    <property type="project" value="InterPro"/>
</dbReference>
<keyword evidence="12" id="KW-0378">Hydrolase</keyword>
<dbReference type="PROSITE" id="PS50158">
    <property type="entry name" value="ZF_CCHC"/>
    <property type="match status" value="1"/>
</dbReference>
<dbReference type="GO" id="GO:0004190">
    <property type="term" value="F:aspartic-type endopeptidase activity"/>
    <property type="evidence" value="ECO:0007669"/>
    <property type="project" value="UniProtKB-KW"/>
</dbReference>
<evidence type="ECO:0000256" key="1">
    <source>
        <dbReference type="ARBA" id="ARBA00001946"/>
    </source>
</evidence>
<keyword evidence="14" id="KW-0460">Magnesium</keyword>
<dbReference type="InterPro" id="IPR043502">
    <property type="entry name" value="DNA/RNA_pol_sf"/>
</dbReference>
<dbReference type="PANTHER" id="PTHR33166">
    <property type="entry name" value="GAG_P30 DOMAIN-CONTAINING PROTEIN"/>
    <property type="match status" value="1"/>
</dbReference>
<dbReference type="EMBL" id="EU789636">
    <property type="protein sequence ID" value="ACF20333.1"/>
    <property type="molecule type" value="Genomic_DNA"/>
</dbReference>
<evidence type="ECO:0000313" key="26">
    <source>
        <dbReference type="EMBL" id="ACF20333.1"/>
    </source>
</evidence>
<evidence type="ECO:0000256" key="6">
    <source>
        <dbReference type="ARBA" id="ARBA00022511"/>
    </source>
</evidence>
<dbReference type="Gene3D" id="3.10.10.10">
    <property type="entry name" value="HIV Type 1 Reverse Transcriptase, subunit A, domain 1"/>
    <property type="match status" value="1"/>
</dbReference>
<evidence type="ECO:0000256" key="14">
    <source>
        <dbReference type="ARBA" id="ARBA00022842"/>
    </source>
</evidence>
<dbReference type="PROSITE" id="PS50994">
    <property type="entry name" value="INTEGRASE"/>
    <property type="match status" value="1"/>
</dbReference>
<keyword evidence="18" id="KW-0472">Membrane</keyword>
<dbReference type="InterPro" id="IPR018061">
    <property type="entry name" value="Retropepsins"/>
</dbReference>
<keyword evidence="15" id="KW-1043">Host membrane</keyword>
<dbReference type="Pfam" id="PF00077">
    <property type="entry name" value="RVP"/>
    <property type="match status" value="1"/>
</dbReference>
<dbReference type="CDD" id="cd03715">
    <property type="entry name" value="RT_ZFREV_like"/>
    <property type="match status" value="1"/>
</dbReference>
<feature type="domain" description="Integrase catalytic" evidence="25">
    <location>
        <begin position="1129"/>
        <end position="1303"/>
    </location>
</feature>
<evidence type="ECO:0000259" key="22">
    <source>
        <dbReference type="PROSITE" id="PS50158"/>
    </source>
</evidence>
<dbReference type="Pfam" id="PF00098">
    <property type="entry name" value="zf-CCHC"/>
    <property type="match status" value="1"/>
</dbReference>
<dbReference type="InterPro" id="IPR050462">
    <property type="entry name" value="Retroviral_Gag-Pol_poly"/>
</dbReference>
<evidence type="ECO:0000256" key="19">
    <source>
        <dbReference type="ARBA" id="ARBA00023288"/>
    </source>
</evidence>
<evidence type="ECO:0000256" key="8">
    <source>
        <dbReference type="ARBA" id="ARBA00022670"/>
    </source>
</evidence>
<dbReference type="Gene3D" id="3.30.70.270">
    <property type="match status" value="2"/>
</dbReference>
<keyword evidence="13" id="KW-0862">Zinc</keyword>
<dbReference type="InterPro" id="IPR001878">
    <property type="entry name" value="Znf_CCHC"/>
</dbReference>
<feature type="compositionally biased region" description="Basic and acidic residues" evidence="21">
    <location>
        <begin position="460"/>
        <end position="471"/>
    </location>
</feature>
<dbReference type="InterPro" id="IPR041577">
    <property type="entry name" value="RT_RNaseH_2"/>
</dbReference>
<reference evidence="26" key="1">
    <citation type="submission" date="2008-06" db="EMBL/GenBank/DDBJ databases">
        <title>Porcine endogenous retrovirus PERV-A including open reading frames for gag, pol and env proteins.</title>
        <authorList>
            <person name="Buzdin A."/>
            <person name="Hejnar J."/>
            <person name="Matouskova M."/>
        </authorList>
    </citation>
    <scope>NUCLEOTIDE SEQUENCE</scope>
</reference>
<dbReference type="Gene3D" id="1.10.375.10">
    <property type="entry name" value="Human Immunodeficiency Virus Type 1 Capsid Protein"/>
    <property type="match status" value="1"/>
</dbReference>
<dbReference type="SUPFAM" id="SSF50630">
    <property type="entry name" value="Acid proteases"/>
    <property type="match status" value="1"/>
</dbReference>
<evidence type="ECO:0000256" key="10">
    <source>
        <dbReference type="ARBA" id="ARBA00022750"/>
    </source>
</evidence>
<keyword evidence="10" id="KW-0064">Aspartyl protease</keyword>
<dbReference type="InterPro" id="IPR021109">
    <property type="entry name" value="Peptidase_aspartic_dom_sf"/>
</dbReference>
<proteinExistence type="inferred from homology"/>
<dbReference type="SMART" id="SM00343">
    <property type="entry name" value="ZnF_C2HC"/>
    <property type="match status" value="1"/>
</dbReference>
<sequence>MGQTVTTPLSLTLDHWTEVKSRAHNLSVQVKKGPWQTFCVSEWPTFDVGWPSEGTFNSEIILAVKAIIFQTGPGSHPDQEPYILTWQDLAEDPPPWVKPWLNKPRKPGPRILALGEKNKHSAKKVKPSPHIYPEIEEPPAWPEPQSVPPPPYPAQGAARGPSAPPGAPAVEGPAAGTRSRRGATPERTDEIATLPLRTYGPPIPGGQLQPLQYWPFSSADLYNWKTNHPPFSEDPQRLTGLVESLMFSHQPTWDDCQQLLQTLFTTEERERILLEARKNVPGADGRPTQLQNEIDMGFPLTRPGWDYNTAEGRESLKIYRQALVAGLRGASRRPTNLAKVREVMQGPNEPPSVFLERLMEAFRRFTPFDPTSEAQKASMALAFIGQSALDIRKKLQRLEGLQEAELRDLVKEAKKVYYKRETEEEREQRKEREREEREERRNKRQEKNLTKILAAVVEGKSNRERERDFRKIRSGPRQSGNLGNRTPLDKDQCAYCKEKGHWARDCPKKGNKGLKVLALEEDKDQGRRGSDPLPEPRVTLKVEGQPVEFLVDTGAKHSVLLQPLGKLKDKKSWVMGATGQQQYPWTTRRTVDLGVGRVTHSFLVIPECPAPLLGRDLLTKMGAQISFEQGKPEVSANNKPITVLTLQLDDEYRLYSPLVKPDQNIQFWLEQFPQAWAETAGMGLAKQVPPQVIQLKASAAPVSVRQYPLSKEAREEIRPHVQRLIQQGILVPVQSPWNTPLLPVKKPGTNDYRPVQDLREVNKRVQDIHPTVPNPYNLLCALPPQRSWYTVLDLKDAFFCLRLHPTSQPLFAFEWRDPGAGRTGQLTWTRLPQGFKNSPTIFDEALHRDLANFRIQHPQVTLLQYVDDLLLAGATKQDCLEGTKALLLELSDLGYRASAKKAQICRREITYLGYSLRGGQRWLTEARKRTVVQIPAPTTAKQVREFLGTAGFCRLWIPGFATLAAALYPLTKEKGEFSWAPEHQKAFDAIKKALLSAPALALPDVTKPFTLYVDERKGVARGVLTQTLRPWRRPVAYLSKKLDPVASGWPICLKAIAALAILVKDADKLTLGQNITVIAPHALENIVRQPPDRWMTNARMTHYQSLLLTERVTFAPPAALNPATLLPEETDEPVTHDCHQLLIEETGVRKDLTDIPLTGEVLTWFTDGSSYVVEDTFSGWVEAYPTKKETSTVVAKKILEEIFPRFGIPKVIGSDNGPAFVAQVSQGLAKILGIDWKLHCAYRPQSSGQVKRMNRTIKETLTKLTTETGINDWIALLPFVLFRVRNTPGQFGLTPYKLLYGGPPPVGRNCLCT</sequence>
<dbReference type="InterPro" id="IPR003036">
    <property type="entry name" value="Gag_P30"/>
</dbReference>
<keyword evidence="11 20" id="KW-0479">Metal-binding</keyword>
<feature type="compositionally biased region" description="Pro residues" evidence="21">
    <location>
        <begin position="139"/>
        <end position="153"/>
    </location>
</feature>
<evidence type="ECO:0000256" key="3">
    <source>
        <dbReference type="ARBA" id="ARBA00004165"/>
    </source>
</evidence>
<dbReference type="InterPro" id="IPR001584">
    <property type="entry name" value="Integrase_cat-core"/>
</dbReference>
<dbReference type="Pfam" id="PF02093">
    <property type="entry name" value="Gag_p30"/>
    <property type="match status" value="1"/>
</dbReference>
<dbReference type="InterPro" id="IPR036946">
    <property type="entry name" value="G_retro_matrix_sf"/>
</dbReference>
<dbReference type="InterPro" id="IPR008919">
    <property type="entry name" value="Retrov_capsid_N"/>
</dbReference>
<dbReference type="Gene3D" id="3.10.20.370">
    <property type="match status" value="1"/>
</dbReference>
<dbReference type="GO" id="GO:0006508">
    <property type="term" value="P:proteolysis"/>
    <property type="evidence" value="ECO:0007669"/>
    <property type="project" value="UniProtKB-KW"/>
</dbReference>
<keyword evidence="16" id="KW-0695">RNA-directed DNA polymerase</keyword>
<accession>B3VQ65</accession>
<evidence type="ECO:0000256" key="9">
    <source>
        <dbReference type="ARBA" id="ARBA00022707"/>
    </source>
</evidence>
<dbReference type="InterPro" id="IPR012337">
    <property type="entry name" value="RNaseH-like_sf"/>
</dbReference>
<dbReference type="InterPro" id="IPR000477">
    <property type="entry name" value="RT_dom"/>
</dbReference>
<feature type="compositionally biased region" description="Basic and acidic residues" evidence="21">
    <location>
        <begin position="420"/>
        <end position="449"/>
    </location>
</feature>
<dbReference type="InterPro" id="IPR010999">
    <property type="entry name" value="Retrovr_matrix"/>
</dbReference>
<evidence type="ECO:0000259" key="25">
    <source>
        <dbReference type="PROSITE" id="PS50994"/>
    </source>
</evidence>
<dbReference type="PROSITE" id="PS50878">
    <property type="entry name" value="RT_POL"/>
    <property type="match status" value="1"/>
</dbReference>
<evidence type="ECO:0000256" key="4">
    <source>
        <dbReference type="ARBA" id="ARBA00004328"/>
    </source>
</evidence>
<dbReference type="GO" id="GO:0008270">
    <property type="term" value="F:zinc ion binding"/>
    <property type="evidence" value="ECO:0007669"/>
    <property type="project" value="UniProtKB-KW"/>
</dbReference>
<evidence type="ECO:0000256" key="12">
    <source>
        <dbReference type="ARBA" id="ARBA00022801"/>
    </source>
</evidence>
<dbReference type="Pfam" id="PF17919">
    <property type="entry name" value="RT_RNaseH_2"/>
    <property type="match status" value="1"/>
</dbReference>
<feature type="domain" description="Reverse transcriptase" evidence="24">
    <location>
        <begin position="725"/>
        <end position="916"/>
    </location>
</feature>
<keyword evidence="8" id="KW-0645">Protease</keyword>